<keyword evidence="2" id="KW-1185">Reference proteome</keyword>
<protein>
    <submittedName>
        <fullName evidence="1">Uncharacterized protein</fullName>
    </submittedName>
</protein>
<name>A0ABQ2P2A1_9BACI</name>
<dbReference type="RefSeq" id="WP_188737831.1">
    <property type="nucleotide sequence ID" value="NZ_BMLW01000018.1"/>
</dbReference>
<gene>
    <name evidence="1" type="ORF">GCM10011346_47520</name>
</gene>
<dbReference type="Proteomes" id="UP000641206">
    <property type="component" value="Unassembled WGS sequence"/>
</dbReference>
<evidence type="ECO:0000313" key="2">
    <source>
        <dbReference type="Proteomes" id="UP000641206"/>
    </source>
</evidence>
<sequence length="69" mass="7751">MAKVYSKVDFTPGDTIESAVNQLLEHKDKGELAYGVFNGVRLHSDTVTMDEAYKEITGMTKADFCEYIK</sequence>
<accession>A0ABQ2P2A1</accession>
<dbReference type="EMBL" id="BMLW01000018">
    <property type="protein sequence ID" value="GGP16259.1"/>
    <property type="molecule type" value="Genomic_DNA"/>
</dbReference>
<comment type="caution">
    <text evidence="1">The sequence shown here is derived from an EMBL/GenBank/DDBJ whole genome shotgun (WGS) entry which is preliminary data.</text>
</comment>
<reference evidence="2" key="1">
    <citation type="journal article" date="2019" name="Int. J. Syst. Evol. Microbiol.">
        <title>The Global Catalogue of Microorganisms (GCM) 10K type strain sequencing project: providing services to taxonomists for standard genome sequencing and annotation.</title>
        <authorList>
            <consortium name="The Broad Institute Genomics Platform"/>
            <consortium name="The Broad Institute Genome Sequencing Center for Infectious Disease"/>
            <person name="Wu L."/>
            <person name="Ma J."/>
        </authorList>
    </citation>
    <scope>NUCLEOTIDE SEQUENCE [LARGE SCALE GENOMIC DNA]</scope>
    <source>
        <strain evidence="2">CGMCC 1.7693</strain>
    </source>
</reference>
<organism evidence="1 2">
    <name type="scientific">Oceanobacillus neutriphilus</name>
    <dbReference type="NCBI Taxonomy" id="531815"/>
    <lineage>
        <taxon>Bacteria</taxon>
        <taxon>Bacillati</taxon>
        <taxon>Bacillota</taxon>
        <taxon>Bacilli</taxon>
        <taxon>Bacillales</taxon>
        <taxon>Bacillaceae</taxon>
        <taxon>Oceanobacillus</taxon>
    </lineage>
</organism>
<proteinExistence type="predicted"/>
<evidence type="ECO:0000313" key="1">
    <source>
        <dbReference type="EMBL" id="GGP16259.1"/>
    </source>
</evidence>